<dbReference type="EMBL" id="JAUSTN010000005">
    <property type="protein sequence ID" value="MDQ0275075.1"/>
    <property type="molecule type" value="Genomic_DNA"/>
</dbReference>
<dbReference type="Gene3D" id="3.30.457.10">
    <property type="entry name" value="Copper amine oxidase-like, N-terminal domain"/>
    <property type="match status" value="1"/>
</dbReference>
<keyword evidence="3" id="KW-1185">Reference proteome</keyword>
<comment type="caution">
    <text evidence="2">The sequence shown here is derived from an EMBL/GenBank/DDBJ whole genome shotgun (WGS) entry which is preliminary data.</text>
</comment>
<reference evidence="2 3" key="1">
    <citation type="submission" date="2023-07" db="EMBL/GenBank/DDBJ databases">
        <title>Genomic Encyclopedia of Type Strains, Phase IV (KMG-IV): sequencing the most valuable type-strain genomes for metagenomic binning, comparative biology and taxonomic classification.</title>
        <authorList>
            <person name="Goeker M."/>
        </authorList>
    </citation>
    <scope>NUCLEOTIDE SEQUENCE [LARGE SCALE GENOMIC DNA]</scope>
    <source>
        <strain evidence="2 3">DSM 22616</strain>
    </source>
</reference>
<name>A0ABU0AYM4_9FIRM</name>
<sequence length="248" mass="28251">MKNLKKKNMILKFMVLSIISSAFILSGFKAYKPVKIYANDELIKSDQEPFILDSRVFLPLRAVAENLGAKVTYKKENKSINIERDDSNIYLAIGDDMAWISNKKMAGPALLDCPPIIKNNRTFLPLRSVAELLGMIVEWDGNIRAVYINEKSNLPKYINENNAASEVLLRLKELQIIDDKAYVTDVKKYSVKFLDESDQGYFVSVRKDNPIDKDLSELVGQYFINDVGTLLLEYDPLKDDFKLLIGVN</sequence>
<proteinExistence type="predicted"/>
<dbReference type="InterPro" id="IPR012854">
    <property type="entry name" value="Cu_amine_oxidase-like_N"/>
</dbReference>
<dbReference type="InterPro" id="IPR036582">
    <property type="entry name" value="Mao_N_sf"/>
</dbReference>
<dbReference type="Proteomes" id="UP001236559">
    <property type="component" value="Unassembled WGS sequence"/>
</dbReference>
<protein>
    <recommendedName>
        <fullName evidence="1">Copper amine oxidase-like N-terminal domain-containing protein</fullName>
    </recommendedName>
</protein>
<evidence type="ECO:0000259" key="1">
    <source>
        <dbReference type="Pfam" id="PF07833"/>
    </source>
</evidence>
<evidence type="ECO:0000313" key="3">
    <source>
        <dbReference type="Proteomes" id="UP001236559"/>
    </source>
</evidence>
<feature type="domain" description="Copper amine oxidase-like N-terminal" evidence="1">
    <location>
        <begin position="38"/>
        <end position="148"/>
    </location>
</feature>
<accession>A0ABU0AYM4</accession>
<evidence type="ECO:0000313" key="2">
    <source>
        <dbReference type="EMBL" id="MDQ0275075.1"/>
    </source>
</evidence>
<organism evidence="2 3">
    <name type="scientific">Peptoniphilus koenoeneniae</name>
    <dbReference type="NCBI Taxonomy" id="507751"/>
    <lineage>
        <taxon>Bacteria</taxon>
        <taxon>Bacillati</taxon>
        <taxon>Bacillota</taxon>
        <taxon>Tissierellia</taxon>
        <taxon>Tissierellales</taxon>
        <taxon>Peptoniphilaceae</taxon>
        <taxon>Peptoniphilus</taxon>
    </lineage>
</organism>
<gene>
    <name evidence="2" type="ORF">J2S72_001099</name>
</gene>
<dbReference type="Pfam" id="PF07833">
    <property type="entry name" value="Cu_amine_oxidN1"/>
    <property type="match status" value="1"/>
</dbReference>
<dbReference type="RefSeq" id="WP_307495134.1">
    <property type="nucleotide sequence ID" value="NZ_JAUSTN010000005.1"/>
</dbReference>
<dbReference type="SUPFAM" id="SSF55383">
    <property type="entry name" value="Copper amine oxidase, domain N"/>
    <property type="match status" value="1"/>
</dbReference>